<gene>
    <name evidence="1" type="ORF">SMRZ_LOCUS20461</name>
</gene>
<protein>
    <submittedName>
        <fullName evidence="1">Uncharacterized protein</fullName>
    </submittedName>
</protein>
<accession>A0A183MWN6</accession>
<evidence type="ECO:0000313" key="2">
    <source>
        <dbReference type="Proteomes" id="UP000277204"/>
    </source>
</evidence>
<dbReference type="Proteomes" id="UP000277204">
    <property type="component" value="Unassembled WGS sequence"/>
</dbReference>
<dbReference type="EMBL" id="UZAI01018319">
    <property type="protein sequence ID" value="VDP35771.1"/>
    <property type="molecule type" value="Genomic_DNA"/>
</dbReference>
<organism evidence="1 2">
    <name type="scientific">Schistosoma margrebowiei</name>
    <dbReference type="NCBI Taxonomy" id="48269"/>
    <lineage>
        <taxon>Eukaryota</taxon>
        <taxon>Metazoa</taxon>
        <taxon>Spiralia</taxon>
        <taxon>Lophotrochozoa</taxon>
        <taxon>Platyhelminthes</taxon>
        <taxon>Trematoda</taxon>
        <taxon>Digenea</taxon>
        <taxon>Strigeidida</taxon>
        <taxon>Schistosomatoidea</taxon>
        <taxon>Schistosomatidae</taxon>
        <taxon>Schistosoma</taxon>
    </lineage>
</organism>
<reference evidence="1 2" key="1">
    <citation type="submission" date="2018-11" db="EMBL/GenBank/DDBJ databases">
        <authorList>
            <consortium name="Pathogen Informatics"/>
        </authorList>
    </citation>
    <scope>NUCLEOTIDE SEQUENCE [LARGE SCALE GENOMIC DNA]</scope>
    <source>
        <strain evidence="1 2">Zambia</strain>
    </source>
</reference>
<evidence type="ECO:0000313" key="1">
    <source>
        <dbReference type="EMBL" id="VDP35771.1"/>
    </source>
</evidence>
<keyword evidence="2" id="KW-1185">Reference proteome</keyword>
<sequence length="66" mass="7583">MISFQNNTADDLAASANRILEITKSSNAEVLSVQEKPQTTQNDVTELHYALTRHLRFRNDRKRSHT</sequence>
<dbReference type="AlphaFoldDB" id="A0A183MWN6"/>
<name>A0A183MWN6_9TREM</name>
<proteinExistence type="predicted"/>